<dbReference type="AlphaFoldDB" id="A0A410GEE4"/>
<evidence type="ECO:0000256" key="2">
    <source>
        <dbReference type="ARBA" id="ARBA00022448"/>
    </source>
</evidence>
<comment type="subcellular location">
    <subcellularLocation>
        <location evidence="1 9">Cell inner membrane</location>
        <topology evidence="1 9">Multi-pass membrane protein</topology>
    </subcellularLocation>
</comment>
<comment type="similarity">
    <text evidence="8 9">Belongs to the TRAP transporter small permease family.</text>
</comment>
<keyword evidence="5 9" id="KW-0812">Transmembrane</keyword>
<feature type="transmembrane region" description="Helical" evidence="9">
    <location>
        <begin position="57"/>
        <end position="74"/>
    </location>
</feature>
<evidence type="ECO:0000256" key="4">
    <source>
        <dbReference type="ARBA" id="ARBA00022519"/>
    </source>
</evidence>
<reference evidence="11 12" key="1">
    <citation type="submission" date="2017-08" db="EMBL/GenBank/DDBJ databases">
        <authorList>
            <person name="Park S.-J."/>
            <person name="Kim H."/>
        </authorList>
    </citation>
    <scope>NUCLEOTIDE SEQUENCE [LARGE SCALE GENOMIC DNA]</scope>
    <source>
        <strain evidence="12">ye3</strain>
    </source>
</reference>
<protein>
    <recommendedName>
        <fullName evidence="9">TRAP transporter small permease protein</fullName>
    </recommendedName>
</protein>
<feature type="transmembrane region" description="Helical" evidence="9">
    <location>
        <begin position="137"/>
        <end position="158"/>
    </location>
</feature>
<feature type="domain" description="Tripartite ATP-independent periplasmic transporters DctQ component" evidence="10">
    <location>
        <begin position="34"/>
        <end position="161"/>
    </location>
</feature>
<gene>
    <name evidence="11" type="ORF">CKA81_13045</name>
</gene>
<evidence type="ECO:0000256" key="8">
    <source>
        <dbReference type="ARBA" id="ARBA00038436"/>
    </source>
</evidence>
<feature type="transmembrane region" description="Helical" evidence="9">
    <location>
        <begin position="95"/>
        <end position="117"/>
    </location>
</feature>
<evidence type="ECO:0000256" key="9">
    <source>
        <dbReference type="RuleBase" id="RU369079"/>
    </source>
</evidence>
<name>A0A410GEE4_9BURK</name>
<dbReference type="EMBL" id="CP022987">
    <property type="protein sequence ID" value="QAA94661.1"/>
    <property type="molecule type" value="Genomic_DNA"/>
</dbReference>
<proteinExistence type="inferred from homology"/>
<evidence type="ECO:0000256" key="7">
    <source>
        <dbReference type="ARBA" id="ARBA00023136"/>
    </source>
</evidence>
<dbReference type="Proteomes" id="UP000283474">
    <property type="component" value="Chromosome"/>
</dbReference>
<keyword evidence="3" id="KW-1003">Cell membrane</keyword>
<organism evidence="11 12">
    <name type="scientific">Pollutimonas thiosulfatoxidans</name>
    <dbReference type="NCBI Taxonomy" id="2028345"/>
    <lineage>
        <taxon>Bacteria</taxon>
        <taxon>Pseudomonadati</taxon>
        <taxon>Pseudomonadota</taxon>
        <taxon>Betaproteobacteria</taxon>
        <taxon>Burkholderiales</taxon>
        <taxon>Alcaligenaceae</taxon>
        <taxon>Pollutimonas</taxon>
    </lineage>
</organism>
<evidence type="ECO:0000256" key="5">
    <source>
        <dbReference type="ARBA" id="ARBA00022692"/>
    </source>
</evidence>
<dbReference type="PANTHER" id="PTHR35011">
    <property type="entry name" value="2,3-DIKETO-L-GULONATE TRAP TRANSPORTER SMALL PERMEASE PROTEIN YIAM"/>
    <property type="match status" value="1"/>
</dbReference>
<dbReference type="GO" id="GO:0005886">
    <property type="term" value="C:plasma membrane"/>
    <property type="evidence" value="ECO:0007669"/>
    <property type="project" value="UniProtKB-SubCell"/>
</dbReference>
<evidence type="ECO:0000256" key="3">
    <source>
        <dbReference type="ARBA" id="ARBA00022475"/>
    </source>
</evidence>
<accession>A0A410GEE4</accession>
<dbReference type="InterPro" id="IPR055348">
    <property type="entry name" value="DctQ"/>
</dbReference>
<dbReference type="GO" id="GO:0022857">
    <property type="term" value="F:transmembrane transporter activity"/>
    <property type="evidence" value="ECO:0007669"/>
    <property type="project" value="UniProtKB-UniRule"/>
</dbReference>
<keyword evidence="12" id="KW-1185">Reference proteome</keyword>
<comment type="function">
    <text evidence="9">Part of the tripartite ATP-independent periplasmic (TRAP) transport system.</text>
</comment>
<keyword evidence="7 9" id="KW-0472">Membrane</keyword>
<dbReference type="KEGG" id="pus:CKA81_13045"/>
<evidence type="ECO:0000256" key="6">
    <source>
        <dbReference type="ARBA" id="ARBA00022989"/>
    </source>
</evidence>
<evidence type="ECO:0000259" key="10">
    <source>
        <dbReference type="Pfam" id="PF04290"/>
    </source>
</evidence>
<evidence type="ECO:0000313" key="12">
    <source>
        <dbReference type="Proteomes" id="UP000283474"/>
    </source>
</evidence>
<dbReference type="PANTHER" id="PTHR35011:SF2">
    <property type="entry name" value="2,3-DIKETO-L-GULONATE TRAP TRANSPORTER SMALL PERMEASE PROTEIN YIAM"/>
    <property type="match status" value="1"/>
</dbReference>
<evidence type="ECO:0000256" key="1">
    <source>
        <dbReference type="ARBA" id="ARBA00004429"/>
    </source>
</evidence>
<evidence type="ECO:0000313" key="11">
    <source>
        <dbReference type="EMBL" id="QAA94661.1"/>
    </source>
</evidence>
<dbReference type="InterPro" id="IPR007387">
    <property type="entry name" value="TRAP_DctQ"/>
</dbReference>
<dbReference type="GO" id="GO:0015740">
    <property type="term" value="P:C4-dicarboxylate transport"/>
    <property type="evidence" value="ECO:0007669"/>
    <property type="project" value="TreeGrafter"/>
</dbReference>
<dbReference type="RefSeq" id="WP_128355658.1">
    <property type="nucleotide sequence ID" value="NZ_CP022987.1"/>
</dbReference>
<comment type="subunit">
    <text evidence="9">The complex comprises the extracytoplasmic solute receptor protein and the two transmembrane proteins.</text>
</comment>
<keyword evidence="4 9" id="KW-0997">Cell inner membrane</keyword>
<feature type="transmembrane region" description="Helical" evidence="9">
    <location>
        <begin position="21"/>
        <end position="45"/>
    </location>
</feature>
<keyword evidence="6 9" id="KW-1133">Transmembrane helix</keyword>
<keyword evidence="2 9" id="KW-0813">Transport</keyword>
<dbReference type="OrthoDB" id="2085311at2"/>
<sequence>MIPSSGNTQPRDPVLGRIDAVVDAVLATILVATTVILVVGVFFRYVLNDSLAWTDEIGGNLLGWISFLGAYACFRKHLHLDFDMVVHKLSPKVRRLVQVASNLLMLVFLVAMAWMSWIVVNRVGGSYISSVDIPRGLFLSVLPIAFVLMAMAVVRVVLNLIKSDGR</sequence>
<dbReference type="Pfam" id="PF04290">
    <property type="entry name" value="DctQ"/>
    <property type="match status" value="1"/>
</dbReference>